<name>A0A8H7AUT1_9EURO</name>
<dbReference type="AlphaFoldDB" id="A0A8H7AUT1"/>
<evidence type="ECO:0000313" key="1">
    <source>
        <dbReference type="EMBL" id="KAF7511520.1"/>
    </source>
</evidence>
<comment type="caution">
    <text evidence="1">The sequence shown here is derived from an EMBL/GenBank/DDBJ whole genome shotgun (WGS) entry which is preliminary data.</text>
</comment>
<proteinExistence type="predicted"/>
<protein>
    <submittedName>
        <fullName evidence="1">Uncharacterized protein</fullName>
    </submittedName>
</protein>
<keyword evidence="2" id="KW-1185">Reference proteome</keyword>
<accession>A0A8H7AUT1</accession>
<sequence>MWIPFISRVSQLPGNSTLCVSQFQCFPPTDRTGIVEMIAELISQYKIFENDTQNHLLDAEQPMQPRPGRVFEPFSMTESVCVEEASSTVLHFGRPQIVAE</sequence>
<organism evidence="1 2">
    <name type="scientific">Endocarpon pusillum</name>
    <dbReference type="NCBI Taxonomy" id="364733"/>
    <lineage>
        <taxon>Eukaryota</taxon>
        <taxon>Fungi</taxon>
        <taxon>Dikarya</taxon>
        <taxon>Ascomycota</taxon>
        <taxon>Pezizomycotina</taxon>
        <taxon>Eurotiomycetes</taxon>
        <taxon>Chaetothyriomycetidae</taxon>
        <taxon>Verrucariales</taxon>
        <taxon>Verrucariaceae</taxon>
        <taxon>Endocarpon</taxon>
    </lineage>
</organism>
<dbReference type="Proteomes" id="UP000606974">
    <property type="component" value="Unassembled WGS sequence"/>
</dbReference>
<dbReference type="EMBL" id="JAACFV010000019">
    <property type="protein sequence ID" value="KAF7511520.1"/>
    <property type="molecule type" value="Genomic_DNA"/>
</dbReference>
<reference evidence="1" key="1">
    <citation type="submission" date="2020-02" db="EMBL/GenBank/DDBJ databases">
        <authorList>
            <person name="Palmer J.M."/>
        </authorList>
    </citation>
    <scope>NUCLEOTIDE SEQUENCE</scope>
    <source>
        <strain evidence="1">EPUS1.4</strain>
        <tissue evidence="1">Thallus</tissue>
    </source>
</reference>
<gene>
    <name evidence="1" type="ORF">GJ744_004108</name>
</gene>
<evidence type="ECO:0000313" key="2">
    <source>
        <dbReference type="Proteomes" id="UP000606974"/>
    </source>
</evidence>